<organism evidence="2 3">
    <name type="scientific">Brassica carinata</name>
    <name type="common">Ethiopian mustard</name>
    <name type="synonym">Abyssinian cabbage</name>
    <dbReference type="NCBI Taxonomy" id="52824"/>
    <lineage>
        <taxon>Eukaryota</taxon>
        <taxon>Viridiplantae</taxon>
        <taxon>Streptophyta</taxon>
        <taxon>Embryophyta</taxon>
        <taxon>Tracheophyta</taxon>
        <taxon>Spermatophyta</taxon>
        <taxon>Magnoliopsida</taxon>
        <taxon>eudicotyledons</taxon>
        <taxon>Gunneridae</taxon>
        <taxon>Pentapetalae</taxon>
        <taxon>rosids</taxon>
        <taxon>malvids</taxon>
        <taxon>Brassicales</taxon>
        <taxon>Brassicaceae</taxon>
        <taxon>Brassiceae</taxon>
        <taxon>Brassica</taxon>
    </lineage>
</organism>
<comment type="caution">
    <text evidence="2">The sequence shown here is derived from an EMBL/GenBank/DDBJ whole genome shotgun (WGS) entry which is preliminary data.</text>
</comment>
<sequence>MIVVCRCNRAFFNGDSEIELPQLHQDDGQDFAEMSEYGEEVTWTTDLVLESDHGEELKPPQLSTTRSSNHHI</sequence>
<dbReference type="EMBL" id="JAAMPC010000008">
    <property type="protein sequence ID" value="KAG2298982.1"/>
    <property type="molecule type" value="Genomic_DNA"/>
</dbReference>
<protein>
    <submittedName>
        <fullName evidence="2">Uncharacterized protein</fullName>
    </submittedName>
</protein>
<proteinExistence type="predicted"/>
<reference evidence="2 3" key="1">
    <citation type="submission" date="2020-02" db="EMBL/GenBank/DDBJ databases">
        <authorList>
            <person name="Ma Q."/>
            <person name="Huang Y."/>
            <person name="Song X."/>
            <person name="Pei D."/>
        </authorList>
    </citation>
    <scope>NUCLEOTIDE SEQUENCE [LARGE SCALE GENOMIC DNA]</scope>
    <source>
        <strain evidence="2">Sxm20200214</strain>
        <tissue evidence="2">Leaf</tissue>
    </source>
</reference>
<evidence type="ECO:0000256" key="1">
    <source>
        <dbReference type="SAM" id="MobiDB-lite"/>
    </source>
</evidence>
<feature type="compositionally biased region" description="Polar residues" evidence="1">
    <location>
        <begin position="61"/>
        <end position="72"/>
    </location>
</feature>
<name>A0A8X7V1T0_BRACI</name>
<feature type="region of interest" description="Disordered" evidence="1">
    <location>
        <begin position="51"/>
        <end position="72"/>
    </location>
</feature>
<gene>
    <name evidence="2" type="ORF">Bca52824_035454</name>
</gene>
<dbReference type="AlphaFoldDB" id="A0A8X7V1T0"/>
<accession>A0A8X7V1T0</accession>
<evidence type="ECO:0000313" key="3">
    <source>
        <dbReference type="Proteomes" id="UP000886595"/>
    </source>
</evidence>
<keyword evidence="3" id="KW-1185">Reference proteome</keyword>
<dbReference type="Proteomes" id="UP000886595">
    <property type="component" value="Unassembled WGS sequence"/>
</dbReference>
<evidence type="ECO:0000313" key="2">
    <source>
        <dbReference type="EMBL" id="KAG2298982.1"/>
    </source>
</evidence>